<name>A0A0V1BG26_TRISP</name>
<gene>
    <name evidence="1" type="ORF">T01_1851</name>
</gene>
<dbReference type="EMBL" id="JYDH01000053">
    <property type="protein sequence ID" value="KRY35539.1"/>
    <property type="molecule type" value="Genomic_DNA"/>
</dbReference>
<protein>
    <submittedName>
        <fullName evidence="1">Uncharacterized protein</fullName>
    </submittedName>
</protein>
<evidence type="ECO:0000313" key="2">
    <source>
        <dbReference type="Proteomes" id="UP000054776"/>
    </source>
</evidence>
<dbReference type="AlphaFoldDB" id="A0A0V1BG26"/>
<organism evidence="1 2">
    <name type="scientific">Trichinella spiralis</name>
    <name type="common">Trichina worm</name>
    <dbReference type="NCBI Taxonomy" id="6334"/>
    <lineage>
        <taxon>Eukaryota</taxon>
        <taxon>Metazoa</taxon>
        <taxon>Ecdysozoa</taxon>
        <taxon>Nematoda</taxon>
        <taxon>Enoplea</taxon>
        <taxon>Dorylaimia</taxon>
        <taxon>Trichinellida</taxon>
        <taxon>Trichinellidae</taxon>
        <taxon>Trichinella</taxon>
    </lineage>
</organism>
<dbReference type="InParanoid" id="A0A0V1BG26"/>
<proteinExistence type="predicted"/>
<evidence type="ECO:0000313" key="1">
    <source>
        <dbReference type="EMBL" id="KRY35539.1"/>
    </source>
</evidence>
<reference evidence="1 2" key="1">
    <citation type="submission" date="2015-01" db="EMBL/GenBank/DDBJ databases">
        <title>Evolution of Trichinella species and genotypes.</title>
        <authorList>
            <person name="Korhonen P.K."/>
            <person name="Edoardo P."/>
            <person name="Giuseppe L.R."/>
            <person name="Gasser R.B."/>
        </authorList>
    </citation>
    <scope>NUCLEOTIDE SEQUENCE [LARGE SCALE GENOMIC DNA]</scope>
    <source>
        <strain evidence="1">ISS3</strain>
    </source>
</reference>
<dbReference type="Proteomes" id="UP000054776">
    <property type="component" value="Unassembled WGS sequence"/>
</dbReference>
<keyword evidence="2" id="KW-1185">Reference proteome</keyword>
<sequence length="72" mass="8574">MEKNRLLFLFENHGVKKLSMIICYSDVCQKVEVDEGWTRGVYAFNFAALFALEFKHEYFIDDCIDLIFRLTK</sequence>
<comment type="caution">
    <text evidence="1">The sequence shown here is derived from an EMBL/GenBank/DDBJ whole genome shotgun (WGS) entry which is preliminary data.</text>
</comment>
<accession>A0A0V1BG26</accession>